<proteinExistence type="predicted"/>
<dbReference type="RefSeq" id="WP_275116930.1">
    <property type="nucleotide sequence ID" value="NZ_JAOTPO010000002.1"/>
</dbReference>
<evidence type="ECO:0000256" key="6">
    <source>
        <dbReference type="SAM" id="Phobius"/>
    </source>
</evidence>
<reference evidence="8" key="1">
    <citation type="submission" date="2024-05" db="EMBL/GenBank/DDBJ databases">
        <title>Alkalihalobacillus sp. strain MEB203 novel alkaliphilic bacterium from Lonar Lake, India.</title>
        <authorList>
            <person name="Joshi A."/>
            <person name="Thite S."/>
            <person name="Mengade P."/>
        </authorList>
    </citation>
    <scope>NUCLEOTIDE SEQUENCE</scope>
    <source>
        <strain evidence="8">MEB 203</strain>
    </source>
</reference>
<evidence type="ECO:0000256" key="1">
    <source>
        <dbReference type="ARBA" id="ARBA00004651"/>
    </source>
</evidence>
<dbReference type="Proteomes" id="UP001148125">
    <property type="component" value="Unassembled WGS sequence"/>
</dbReference>
<keyword evidence="2" id="KW-1003">Cell membrane</keyword>
<gene>
    <name evidence="8" type="ORF">N7Z68_02770</name>
</gene>
<accession>A0ABT5VAC3</accession>
<dbReference type="Pfam" id="PF06271">
    <property type="entry name" value="RDD"/>
    <property type="match status" value="1"/>
</dbReference>
<evidence type="ECO:0000313" key="9">
    <source>
        <dbReference type="Proteomes" id="UP001148125"/>
    </source>
</evidence>
<evidence type="ECO:0000259" key="7">
    <source>
        <dbReference type="Pfam" id="PF06271"/>
    </source>
</evidence>
<evidence type="ECO:0000256" key="5">
    <source>
        <dbReference type="ARBA" id="ARBA00023136"/>
    </source>
</evidence>
<dbReference type="PANTHER" id="PTHR36115:SF9">
    <property type="entry name" value="LMO1584 PROTEIN"/>
    <property type="match status" value="1"/>
</dbReference>
<keyword evidence="5 6" id="KW-0472">Membrane</keyword>
<sequence length="162" mass="19038">MENNYNELQEEQIEVTDNAGREYRYAGFWMRLWAFLLDSIIIFSINGILITPVLRWLDLTRETIWFFSVAGALTTLVGFIYFTLLTKWFSQTLGKQVFGLKVVQTNGDSLSWKTAVFREVIGRYLHHPFLPLKLLYLIIPFSQTKQGLHDRIADTYVIHEER</sequence>
<evidence type="ECO:0000256" key="2">
    <source>
        <dbReference type="ARBA" id="ARBA00022475"/>
    </source>
</evidence>
<evidence type="ECO:0000256" key="3">
    <source>
        <dbReference type="ARBA" id="ARBA00022692"/>
    </source>
</evidence>
<evidence type="ECO:0000256" key="4">
    <source>
        <dbReference type="ARBA" id="ARBA00022989"/>
    </source>
</evidence>
<protein>
    <submittedName>
        <fullName evidence="8">RDD family protein</fullName>
    </submittedName>
</protein>
<comment type="caution">
    <text evidence="8">The sequence shown here is derived from an EMBL/GenBank/DDBJ whole genome shotgun (WGS) entry which is preliminary data.</text>
</comment>
<dbReference type="InterPro" id="IPR010432">
    <property type="entry name" value="RDD"/>
</dbReference>
<dbReference type="InterPro" id="IPR051791">
    <property type="entry name" value="Pra-immunoreactive"/>
</dbReference>
<keyword evidence="4 6" id="KW-1133">Transmembrane helix</keyword>
<keyword evidence="9" id="KW-1185">Reference proteome</keyword>
<feature type="transmembrane region" description="Helical" evidence="6">
    <location>
        <begin position="32"/>
        <end position="57"/>
    </location>
</feature>
<keyword evidence="3 6" id="KW-0812">Transmembrane</keyword>
<dbReference type="EMBL" id="JAOTPO010000002">
    <property type="protein sequence ID" value="MDE5412292.1"/>
    <property type="molecule type" value="Genomic_DNA"/>
</dbReference>
<dbReference type="PANTHER" id="PTHR36115">
    <property type="entry name" value="PROLINE-RICH ANTIGEN HOMOLOG-RELATED"/>
    <property type="match status" value="1"/>
</dbReference>
<organism evidence="8 9">
    <name type="scientific">Alkalihalobacterium chitinilyticum</name>
    <dbReference type="NCBI Taxonomy" id="2980103"/>
    <lineage>
        <taxon>Bacteria</taxon>
        <taxon>Bacillati</taxon>
        <taxon>Bacillota</taxon>
        <taxon>Bacilli</taxon>
        <taxon>Bacillales</taxon>
        <taxon>Bacillaceae</taxon>
        <taxon>Alkalihalobacterium</taxon>
    </lineage>
</organism>
<feature type="transmembrane region" description="Helical" evidence="6">
    <location>
        <begin position="63"/>
        <end position="85"/>
    </location>
</feature>
<name>A0ABT5VAC3_9BACI</name>
<evidence type="ECO:0000313" key="8">
    <source>
        <dbReference type="EMBL" id="MDE5412292.1"/>
    </source>
</evidence>
<comment type="subcellular location">
    <subcellularLocation>
        <location evidence="1">Cell membrane</location>
        <topology evidence="1">Multi-pass membrane protein</topology>
    </subcellularLocation>
</comment>
<feature type="domain" description="RDD" evidence="7">
    <location>
        <begin position="25"/>
        <end position="153"/>
    </location>
</feature>